<feature type="transmembrane region" description="Helical" evidence="6">
    <location>
        <begin position="149"/>
        <end position="169"/>
    </location>
</feature>
<evidence type="ECO:0000256" key="3">
    <source>
        <dbReference type="ARBA" id="ARBA00022692"/>
    </source>
</evidence>
<feature type="transmembrane region" description="Helical" evidence="6">
    <location>
        <begin position="6"/>
        <end position="32"/>
    </location>
</feature>
<dbReference type="Pfam" id="PF02683">
    <property type="entry name" value="DsbD_TM"/>
    <property type="match status" value="1"/>
</dbReference>
<evidence type="ECO:0000256" key="1">
    <source>
        <dbReference type="ARBA" id="ARBA00004141"/>
    </source>
</evidence>
<feature type="transmembrane region" description="Helical" evidence="6">
    <location>
        <begin position="244"/>
        <end position="262"/>
    </location>
</feature>
<dbReference type="Proteomes" id="UP001596380">
    <property type="component" value="Unassembled WGS sequence"/>
</dbReference>
<sequence length="265" mass="26760">MTGYLGAFLGGLFSLLSPCGALLLPAFFAYGLGGRGALLARTGLFYAGLAAVMVPLGTGAAAAGRLVFGHQQALGTAAGALLIGFGLLQLLGGGFSPVPRLAGRVRGDGWPAVVVLGALSGLTGFCTGPILGAVLTVAAASGQELRGGLLLAVYAAGMTAPLFVLAALWDRYDLGRRRWLRGRGFRAGPLRLHTTTLASGAVFVALGALFLASGGTTLSAVPAPPPSWTRALNDLATGADVPDLLVIAVLAAVVAAVTFLRLRRR</sequence>
<comment type="caution">
    <text evidence="8">The sequence shown here is derived from an EMBL/GenBank/DDBJ whole genome shotgun (WGS) entry which is preliminary data.</text>
</comment>
<dbReference type="InterPro" id="IPR003834">
    <property type="entry name" value="Cyt_c_assmbl_TM_dom"/>
</dbReference>
<feature type="transmembrane region" description="Helical" evidence="6">
    <location>
        <begin position="44"/>
        <end position="68"/>
    </location>
</feature>
<keyword evidence="3 6" id="KW-0812">Transmembrane</keyword>
<evidence type="ECO:0000256" key="4">
    <source>
        <dbReference type="ARBA" id="ARBA00022989"/>
    </source>
</evidence>
<keyword evidence="4 6" id="KW-1133">Transmembrane helix</keyword>
<dbReference type="InterPro" id="IPR051790">
    <property type="entry name" value="Cytochrome_c-biogenesis_DsbD"/>
</dbReference>
<protein>
    <submittedName>
        <fullName evidence="8">Cytochrome c biogenesis CcdA family protein</fullName>
    </submittedName>
</protein>
<keyword evidence="5 6" id="KW-0472">Membrane</keyword>
<evidence type="ECO:0000313" key="8">
    <source>
        <dbReference type="EMBL" id="MFC6884500.1"/>
    </source>
</evidence>
<evidence type="ECO:0000313" key="9">
    <source>
        <dbReference type="Proteomes" id="UP001596380"/>
    </source>
</evidence>
<proteinExistence type="inferred from homology"/>
<dbReference type="RefSeq" id="WP_160820194.1">
    <property type="nucleotide sequence ID" value="NZ_JBHSXE010000001.1"/>
</dbReference>
<organism evidence="8 9">
    <name type="scientific">Actinomadura yumaensis</name>
    <dbReference type="NCBI Taxonomy" id="111807"/>
    <lineage>
        <taxon>Bacteria</taxon>
        <taxon>Bacillati</taxon>
        <taxon>Actinomycetota</taxon>
        <taxon>Actinomycetes</taxon>
        <taxon>Streptosporangiales</taxon>
        <taxon>Thermomonosporaceae</taxon>
        <taxon>Actinomadura</taxon>
    </lineage>
</organism>
<dbReference type="PANTHER" id="PTHR31272:SF4">
    <property type="entry name" value="CYTOCHROME C-TYPE BIOGENESIS PROTEIN HI_1454-RELATED"/>
    <property type="match status" value="1"/>
</dbReference>
<feature type="transmembrane region" description="Helical" evidence="6">
    <location>
        <begin position="74"/>
        <end position="98"/>
    </location>
</feature>
<gene>
    <name evidence="8" type="ORF">ACFQKB_32400</name>
</gene>
<name>A0ABW2CTB1_9ACTN</name>
<feature type="domain" description="Cytochrome C biogenesis protein transmembrane" evidence="7">
    <location>
        <begin position="4"/>
        <end position="167"/>
    </location>
</feature>
<evidence type="ECO:0000256" key="5">
    <source>
        <dbReference type="ARBA" id="ARBA00023136"/>
    </source>
</evidence>
<evidence type="ECO:0000256" key="2">
    <source>
        <dbReference type="ARBA" id="ARBA00006143"/>
    </source>
</evidence>
<keyword evidence="9" id="KW-1185">Reference proteome</keyword>
<reference evidence="9" key="1">
    <citation type="journal article" date="2019" name="Int. J. Syst. Evol. Microbiol.">
        <title>The Global Catalogue of Microorganisms (GCM) 10K type strain sequencing project: providing services to taxonomists for standard genome sequencing and annotation.</title>
        <authorList>
            <consortium name="The Broad Institute Genomics Platform"/>
            <consortium name="The Broad Institute Genome Sequencing Center for Infectious Disease"/>
            <person name="Wu L."/>
            <person name="Ma J."/>
        </authorList>
    </citation>
    <scope>NUCLEOTIDE SEQUENCE [LARGE SCALE GENOMIC DNA]</scope>
    <source>
        <strain evidence="9">JCM 3369</strain>
    </source>
</reference>
<comment type="similarity">
    <text evidence="2">Belongs to the DsbD family.</text>
</comment>
<accession>A0ABW2CTB1</accession>
<evidence type="ECO:0000259" key="7">
    <source>
        <dbReference type="Pfam" id="PF02683"/>
    </source>
</evidence>
<dbReference type="EMBL" id="JBHSXS010000028">
    <property type="protein sequence ID" value="MFC6884500.1"/>
    <property type="molecule type" value="Genomic_DNA"/>
</dbReference>
<evidence type="ECO:0000256" key="6">
    <source>
        <dbReference type="SAM" id="Phobius"/>
    </source>
</evidence>
<dbReference type="PANTHER" id="PTHR31272">
    <property type="entry name" value="CYTOCHROME C-TYPE BIOGENESIS PROTEIN HI_1454-RELATED"/>
    <property type="match status" value="1"/>
</dbReference>
<feature type="transmembrane region" description="Helical" evidence="6">
    <location>
        <begin position="110"/>
        <end position="137"/>
    </location>
</feature>
<feature type="transmembrane region" description="Helical" evidence="6">
    <location>
        <begin position="190"/>
        <end position="212"/>
    </location>
</feature>
<comment type="subcellular location">
    <subcellularLocation>
        <location evidence="1">Membrane</location>
        <topology evidence="1">Multi-pass membrane protein</topology>
    </subcellularLocation>
</comment>